<keyword evidence="4" id="KW-1185">Reference proteome</keyword>
<dbReference type="Gene3D" id="3.30.390.10">
    <property type="entry name" value="Enolase-like, N-terminal domain"/>
    <property type="match status" value="1"/>
</dbReference>
<dbReference type="InterPro" id="IPR036849">
    <property type="entry name" value="Enolase-like_C_sf"/>
</dbReference>
<dbReference type="OrthoDB" id="9796450at2"/>
<dbReference type="SFLD" id="SFLDG00179">
    <property type="entry name" value="mandelate_racemase"/>
    <property type="match status" value="1"/>
</dbReference>
<dbReference type="InterPro" id="IPR029065">
    <property type="entry name" value="Enolase_C-like"/>
</dbReference>
<dbReference type="PANTHER" id="PTHR48080">
    <property type="entry name" value="D-GALACTONATE DEHYDRATASE-RELATED"/>
    <property type="match status" value="1"/>
</dbReference>
<dbReference type="PANTHER" id="PTHR48080:SF2">
    <property type="entry name" value="D-GALACTONATE DEHYDRATASE"/>
    <property type="match status" value="1"/>
</dbReference>
<keyword evidence="1" id="KW-0456">Lyase</keyword>
<dbReference type="SUPFAM" id="SSF51604">
    <property type="entry name" value="Enolase C-terminal domain-like"/>
    <property type="match status" value="1"/>
</dbReference>
<dbReference type="Pfam" id="PF13378">
    <property type="entry name" value="MR_MLE_C"/>
    <property type="match status" value="1"/>
</dbReference>
<name>A0A1C5K1P0_9ACTN</name>
<evidence type="ECO:0000313" key="4">
    <source>
        <dbReference type="Proteomes" id="UP000198215"/>
    </source>
</evidence>
<evidence type="ECO:0000256" key="1">
    <source>
        <dbReference type="ARBA" id="ARBA00023239"/>
    </source>
</evidence>
<dbReference type="GO" id="GO:0016829">
    <property type="term" value="F:lyase activity"/>
    <property type="evidence" value="ECO:0007669"/>
    <property type="project" value="UniProtKB-KW"/>
</dbReference>
<dbReference type="RefSeq" id="WP_088979020.1">
    <property type="nucleotide sequence ID" value="NZ_LT607753.1"/>
</dbReference>
<dbReference type="SFLD" id="SFLDS00001">
    <property type="entry name" value="Enolase"/>
    <property type="match status" value="1"/>
</dbReference>
<proteinExistence type="predicted"/>
<reference evidence="4" key="1">
    <citation type="submission" date="2016-06" db="EMBL/GenBank/DDBJ databases">
        <authorList>
            <person name="Varghese N."/>
            <person name="Submissions Spin"/>
        </authorList>
    </citation>
    <scope>NUCLEOTIDE SEQUENCE [LARGE SCALE GENOMIC DNA]</scope>
    <source>
        <strain evidence="4">DSM 45161</strain>
    </source>
</reference>
<dbReference type="InterPro" id="IPR013342">
    <property type="entry name" value="Mandelate_racemase_C"/>
</dbReference>
<dbReference type="PROSITE" id="PS00908">
    <property type="entry name" value="MR_MLE_1"/>
    <property type="match status" value="1"/>
</dbReference>
<dbReference type="Proteomes" id="UP000198215">
    <property type="component" value="Chromosome I"/>
</dbReference>
<dbReference type="EMBL" id="LT607753">
    <property type="protein sequence ID" value="SCG76715.1"/>
    <property type="molecule type" value="Genomic_DNA"/>
</dbReference>
<organism evidence="3 4">
    <name type="scientific">Micromonospora coxensis</name>
    <dbReference type="NCBI Taxonomy" id="356852"/>
    <lineage>
        <taxon>Bacteria</taxon>
        <taxon>Bacillati</taxon>
        <taxon>Actinomycetota</taxon>
        <taxon>Actinomycetes</taxon>
        <taxon>Micromonosporales</taxon>
        <taxon>Micromonosporaceae</taxon>
        <taxon>Micromonospora</taxon>
    </lineage>
</organism>
<dbReference type="Pfam" id="PF02746">
    <property type="entry name" value="MR_MLE_N"/>
    <property type="match status" value="1"/>
</dbReference>
<dbReference type="GO" id="GO:0009063">
    <property type="term" value="P:amino acid catabolic process"/>
    <property type="evidence" value="ECO:0007669"/>
    <property type="project" value="InterPro"/>
</dbReference>
<evidence type="ECO:0000313" key="3">
    <source>
        <dbReference type="EMBL" id="SCG76715.1"/>
    </source>
</evidence>
<dbReference type="InterPro" id="IPR034593">
    <property type="entry name" value="DgoD-like"/>
</dbReference>
<dbReference type="InterPro" id="IPR013341">
    <property type="entry name" value="Mandelate_racemase_N_dom"/>
</dbReference>
<dbReference type="AlphaFoldDB" id="A0A1C5K1P0"/>
<gene>
    <name evidence="3" type="ORF">GA0070614_5990</name>
</gene>
<evidence type="ECO:0000259" key="2">
    <source>
        <dbReference type="SMART" id="SM00922"/>
    </source>
</evidence>
<protein>
    <submittedName>
        <fullName evidence="3">L-alanine-DL-glutamate epimerase</fullName>
    </submittedName>
</protein>
<sequence length="385" mass="41401">MKISHVRTYVVRQAAATYLGDRPERALSGWPDYRVLPPRNTLYPRDLETLIVSVHTDEGLIGWGEALTPVGTEAVATLVDQLLTPALLGEDPAGVAVLQHRLRQLMRVRGHLSGHQADAVAAIDIALWDLRGRALGVPVHELLGGAFRTVVPSYRSGLPGGTDAERAQAASRAATEEGMTAVKLHLGAGVEADLATYDAVAAAVPGVRIALDAHWAYPLFDARRLAHGLDERGAWFLEAPLAPEDIEGHRDLARAVRTPIAVGEALRSRYEVEHWLRRRALHICQPDIGRTGITEGMAFVQLCDAAHVPMAPHHSVAGSIALAAALHVCAATPDLVAMEYQPNPFPVGNRLLREPLRHGPDGFAVPDGPGLGIDIDPDKLAEVTR</sequence>
<dbReference type="Gene3D" id="3.20.20.120">
    <property type="entry name" value="Enolase-like C-terminal domain"/>
    <property type="match status" value="1"/>
</dbReference>
<dbReference type="InterPro" id="IPR029017">
    <property type="entry name" value="Enolase-like_N"/>
</dbReference>
<dbReference type="SMART" id="SM00922">
    <property type="entry name" value="MR_MLE"/>
    <property type="match status" value="1"/>
</dbReference>
<feature type="domain" description="Mandelate racemase/muconate lactonizing enzyme C-terminal" evidence="2">
    <location>
        <begin position="163"/>
        <end position="259"/>
    </location>
</feature>
<dbReference type="InterPro" id="IPR018110">
    <property type="entry name" value="Mandel_Rmase/mucon_lact_enz_CS"/>
</dbReference>
<accession>A0A1C5K1P0</accession>
<dbReference type="SUPFAM" id="SSF54826">
    <property type="entry name" value="Enolase N-terminal domain-like"/>
    <property type="match status" value="1"/>
</dbReference>
<dbReference type="CDD" id="cd03316">
    <property type="entry name" value="MR_like"/>
    <property type="match status" value="1"/>
</dbReference>